<dbReference type="AlphaFoldDB" id="A0A4D4J0V1"/>
<keyword evidence="2" id="KW-1185">Reference proteome</keyword>
<accession>A0A4D4J0V1</accession>
<dbReference type="Proteomes" id="UP000298860">
    <property type="component" value="Unassembled WGS sequence"/>
</dbReference>
<proteinExistence type="predicted"/>
<dbReference type="Pfam" id="PF19372">
    <property type="entry name" value="DUF5947"/>
    <property type="match status" value="1"/>
</dbReference>
<name>A0A4D4J0V1_9PSEU</name>
<dbReference type="RefSeq" id="WP_137811658.1">
    <property type="nucleotide sequence ID" value="NZ_BJFL01000001.1"/>
</dbReference>
<reference evidence="2" key="1">
    <citation type="submission" date="2019-04" db="EMBL/GenBank/DDBJ databases">
        <title>Draft genome sequence of Pseudonocardiaceae bacterium SL3-2-4.</title>
        <authorList>
            <person name="Ningsih F."/>
            <person name="Yokota A."/>
            <person name="Sakai Y."/>
            <person name="Nanatani K."/>
            <person name="Yabe S."/>
            <person name="Oetari A."/>
            <person name="Sjamsuridzal W."/>
        </authorList>
    </citation>
    <scope>NUCLEOTIDE SEQUENCE [LARGE SCALE GENOMIC DNA]</scope>
    <source>
        <strain evidence="2">SL3-2-4</strain>
    </source>
</reference>
<evidence type="ECO:0000313" key="1">
    <source>
        <dbReference type="EMBL" id="GDY28428.1"/>
    </source>
</evidence>
<evidence type="ECO:0000313" key="2">
    <source>
        <dbReference type="Proteomes" id="UP000298860"/>
    </source>
</evidence>
<sequence>MGPAPSFHAHRLRRIARRPGAAGAPAGTEGCEMCAEPVPSTHRHLLEIGADGGHRVLCACQACALLFDHRAAGGGHYRLVPQRRVPLPDFRMDDLLWAGLGVPVDMAFFVRHADGAVTARYPGPLGTVRAAVVPETWRRIEELNPELSGMDTDVEALLVRRSRDSREHWLVGVDDCYRLAALVRTCWTGISGGSQVWTRLEEFFAGLRGEAPHRREGP</sequence>
<dbReference type="OrthoDB" id="152349at2"/>
<organism evidence="1 2">
    <name type="scientific">Gandjariella thermophila</name>
    <dbReference type="NCBI Taxonomy" id="1931992"/>
    <lineage>
        <taxon>Bacteria</taxon>
        <taxon>Bacillati</taxon>
        <taxon>Actinomycetota</taxon>
        <taxon>Actinomycetes</taxon>
        <taxon>Pseudonocardiales</taxon>
        <taxon>Pseudonocardiaceae</taxon>
        <taxon>Gandjariella</taxon>
    </lineage>
</organism>
<dbReference type="InterPro" id="IPR045991">
    <property type="entry name" value="DUF5947"/>
</dbReference>
<protein>
    <submittedName>
        <fullName evidence="1">Uncharacterized protein</fullName>
    </submittedName>
</protein>
<comment type="caution">
    <text evidence="1">The sequence shown here is derived from an EMBL/GenBank/DDBJ whole genome shotgun (WGS) entry which is preliminary data.</text>
</comment>
<gene>
    <name evidence="1" type="ORF">GTS_00610</name>
</gene>
<dbReference type="EMBL" id="BJFL01000001">
    <property type="protein sequence ID" value="GDY28428.1"/>
    <property type="molecule type" value="Genomic_DNA"/>
</dbReference>